<evidence type="ECO:0000313" key="1">
    <source>
        <dbReference type="EMBL" id="WYJ79670.1"/>
    </source>
</evidence>
<dbReference type="InterPro" id="IPR035992">
    <property type="entry name" value="Ricin_B-like_lectins"/>
</dbReference>
<dbReference type="RefSeq" id="WP_206854747.1">
    <property type="nucleotide sequence ID" value="NZ_CP147250.1"/>
</dbReference>
<sequence>MFHRKSGSINRYRKVFSAQWTKETVEGYTRLVNRWKPNQVIHTENDLGYLEASAIHSGAWKSQWSLK</sequence>
<dbReference type="EMBL" id="CP147250">
    <property type="protein sequence ID" value="WYJ79670.1"/>
    <property type="molecule type" value="Genomic_DNA"/>
</dbReference>
<dbReference type="SUPFAM" id="SSF50370">
    <property type="entry name" value="Ricin B-like lectins"/>
    <property type="match status" value="1"/>
</dbReference>
<keyword evidence="2" id="KW-1185">Reference proteome</keyword>
<gene>
    <name evidence="1" type="ORF">DOK79_001223</name>
</gene>
<proteinExistence type="predicted"/>
<accession>A0ABZ2SX35</accession>
<evidence type="ECO:0008006" key="3">
    <source>
        <dbReference type="Google" id="ProtNLM"/>
    </source>
</evidence>
<evidence type="ECO:0000313" key="2">
    <source>
        <dbReference type="Proteomes" id="UP000664360"/>
    </source>
</evidence>
<protein>
    <recommendedName>
        <fullName evidence="3">Transposase</fullName>
    </recommendedName>
</protein>
<organism evidence="1 2">
    <name type="scientific">Candidatus Enterococcus mangumiae</name>
    <dbReference type="NCBI Taxonomy" id="2230878"/>
    <lineage>
        <taxon>Bacteria</taxon>
        <taxon>Bacillati</taxon>
        <taxon>Bacillota</taxon>
        <taxon>Bacilli</taxon>
        <taxon>Lactobacillales</taxon>
        <taxon>Enterococcaceae</taxon>
        <taxon>Enterococcus</taxon>
    </lineage>
</organism>
<dbReference type="Gene3D" id="2.80.10.50">
    <property type="match status" value="1"/>
</dbReference>
<name>A0ABZ2SX35_9ENTE</name>
<dbReference type="Proteomes" id="UP000664360">
    <property type="component" value="Chromosome"/>
</dbReference>
<reference evidence="1 2" key="1">
    <citation type="submission" date="2024-03" db="EMBL/GenBank/DDBJ databases">
        <title>The Genome Sequence of Enterococcus sp. DIV1094.</title>
        <authorList>
            <consortium name="The Broad Institute Genomics Platform"/>
            <consortium name="The Broad Institute Microbial Omics Core"/>
            <consortium name="The Broad Institute Genomic Center for Infectious Diseases"/>
            <person name="Earl A."/>
            <person name="Manson A."/>
            <person name="Gilmore M."/>
            <person name="Schwartman J."/>
            <person name="Shea T."/>
            <person name="Abouelleil A."/>
            <person name="Cao P."/>
            <person name="Chapman S."/>
            <person name="Cusick C."/>
            <person name="Young S."/>
            <person name="Neafsey D."/>
            <person name="Nusbaum C."/>
            <person name="Birren B."/>
        </authorList>
    </citation>
    <scope>NUCLEOTIDE SEQUENCE [LARGE SCALE GENOMIC DNA]</scope>
    <source>
        <strain evidence="1 2">DIV1094</strain>
    </source>
</reference>
<dbReference type="CDD" id="cd23432">
    <property type="entry name" value="beta-trefoil_Ricin_EndoBetaGal-like"/>
    <property type="match status" value="1"/>
</dbReference>